<dbReference type="InterPro" id="IPR036529">
    <property type="entry name" value="KIX_dom_sf"/>
</dbReference>
<dbReference type="GO" id="GO:0005634">
    <property type="term" value="C:nucleus"/>
    <property type="evidence" value="ECO:0007669"/>
    <property type="project" value="UniProtKB-SubCell"/>
</dbReference>
<evidence type="ECO:0000313" key="16">
    <source>
        <dbReference type="Proteomes" id="UP001162162"/>
    </source>
</evidence>
<evidence type="ECO:0000256" key="11">
    <source>
        <dbReference type="SAM" id="MobiDB-lite"/>
    </source>
</evidence>
<comment type="function">
    <text evidence="10">Component of the Mediator complex, a coactivator involved in the regulated transcription of nearly all RNA polymerase II-dependent genes. Mediator functions as a bridge to convey information from gene-specific regulatory proteins to the basal RNA polymerase II transcription machinery. Mediator is recruited to promoters by direct interactions with regulatory proteins and serves as a scaffold for the assembly of a functional preinitiation complex with RNA polymerase II and the general transcription factors.</text>
</comment>
<dbReference type="Pfam" id="PF21539">
    <property type="entry name" value="Med15_C"/>
    <property type="match status" value="1"/>
</dbReference>
<dbReference type="AlphaFoldDB" id="A0AAV8YAX2"/>
<dbReference type="FunFam" id="1.10.246.20:FF:000002">
    <property type="entry name" value="Mediator of RNA polymerase II transcription subunit 15"/>
    <property type="match status" value="1"/>
</dbReference>
<keyword evidence="5 10" id="KW-0805">Transcription regulation</keyword>
<dbReference type="InterPro" id="IPR048386">
    <property type="entry name" value="Med15_C"/>
</dbReference>
<feature type="domain" description="ARC105/Med15 mediator subunit C-terminal" evidence="14">
    <location>
        <begin position="477"/>
        <end position="579"/>
    </location>
</feature>
<dbReference type="PANTHER" id="PTHR31804">
    <property type="entry name" value="MEDIATOR OF RNA POLYMERASE II TRANSCRIPTION SUBUNIT 15"/>
    <property type="match status" value="1"/>
</dbReference>
<sequence>MADDSWRTNTFRQSVVGKIDEAIRQSGMNTSRNSIEMENHVFLKAKNKEEYLGFVARLILHVREMKPKQGGGMTGPGQGQVGPGMPDPINALQNLASQGSRNPIRARMGGPQQATATNLLQTLNRGPGQQMMMGNMPSNLPMQERQNIGMPPNGGPLGGGQMGNQMANQIRIQQMQNSGMNQMGGQMPTHLSNQLQNPVQNQLGNQMPGQIPGQMQMQANLGGAMANQIQNQMMGGMNQMAQQKTQTMMMNQINSNFPRNPTPSQMFNQSPSPSVQSPAGLGSQPPVASPALAPSPGAQMNMIGGGGPPRSVGMAPSPGSSLNTPGQPSQSPMGGGGAMTEDQAYREKVRQLSKYIEPLRKMITKMGNEDIEKLSKMKKLLEILSNPQQRMPLDTLKKCEIRGDSSVPTTTTAHLPFMEPHVFHSLLDAISTNLQSPVINHTLHRTFGPTLEALFGPEIKLVPPLKKAKLEEPVSDIPDVLQGEIARLDQRFKVSLDPNQQPGSKSIQLTCWLDDKHLPCVPPVTTRRRRRRVTWPPHEYNATKFLLAVQTALLARIKKLPKHFSVSQLLDTWEMSVRQASAPTNTPVTTQTLLMDNK</sequence>
<keyword evidence="7 10" id="KW-0804">Transcription</keyword>
<dbReference type="Proteomes" id="UP001162162">
    <property type="component" value="Unassembled WGS sequence"/>
</dbReference>
<keyword evidence="16" id="KW-1185">Reference proteome</keyword>
<comment type="caution">
    <text evidence="15">The sequence shown here is derived from an EMBL/GenBank/DDBJ whole genome shotgun (WGS) entry which is preliminary data.</text>
</comment>
<dbReference type="Pfam" id="PF21538">
    <property type="entry name" value="Med15_M"/>
    <property type="match status" value="1"/>
</dbReference>
<feature type="domain" description="Mediator of RNA polymerase II transcription subunit 15 N-terminal" evidence="12">
    <location>
        <begin position="3"/>
        <end position="70"/>
    </location>
</feature>
<evidence type="ECO:0000256" key="5">
    <source>
        <dbReference type="ARBA" id="ARBA00023015"/>
    </source>
</evidence>
<evidence type="ECO:0000256" key="6">
    <source>
        <dbReference type="ARBA" id="ARBA00023159"/>
    </source>
</evidence>
<evidence type="ECO:0000256" key="8">
    <source>
        <dbReference type="ARBA" id="ARBA00023242"/>
    </source>
</evidence>
<dbReference type="InterPro" id="IPR019087">
    <property type="entry name" value="Med15_N"/>
</dbReference>
<accession>A0AAV8YAX2</accession>
<reference evidence="15" key="1">
    <citation type="journal article" date="2023" name="Insect Mol. Biol.">
        <title>Genome sequencing provides insights into the evolution of gene families encoding plant cell wall-degrading enzymes in longhorned beetles.</title>
        <authorList>
            <person name="Shin N.R."/>
            <person name="Okamura Y."/>
            <person name="Kirsch R."/>
            <person name="Pauchet Y."/>
        </authorList>
    </citation>
    <scope>NUCLEOTIDE SEQUENCE</scope>
    <source>
        <strain evidence="15">AMC_N1</strain>
    </source>
</reference>
<comment type="subcellular location">
    <subcellularLocation>
        <location evidence="1 10">Nucleus</location>
    </subcellularLocation>
</comment>
<feature type="domain" description="ARC105/Med15 mediator subunit central" evidence="13">
    <location>
        <begin position="341"/>
        <end position="452"/>
    </location>
</feature>
<evidence type="ECO:0000256" key="9">
    <source>
        <dbReference type="ARBA" id="ARBA00032016"/>
    </source>
</evidence>
<evidence type="ECO:0000259" key="13">
    <source>
        <dbReference type="Pfam" id="PF21538"/>
    </source>
</evidence>
<proteinExistence type="inferred from homology"/>
<feature type="region of interest" description="Disordered" evidence="11">
    <location>
        <begin position="68"/>
        <end position="93"/>
    </location>
</feature>
<feature type="compositionally biased region" description="Low complexity" evidence="11">
    <location>
        <begin position="283"/>
        <end position="296"/>
    </location>
</feature>
<dbReference type="PANTHER" id="PTHR31804:SF3">
    <property type="entry name" value="MEDIATOR OF RNA POLYMERASE II TRANSCRIPTION SUBUNIT 15"/>
    <property type="match status" value="1"/>
</dbReference>
<protein>
    <recommendedName>
        <fullName evidence="4 10">Mediator of RNA polymerase II transcription subunit 15</fullName>
    </recommendedName>
    <alternativeName>
        <fullName evidence="9 10">Mediator complex subunit 15</fullName>
    </alternativeName>
</protein>
<evidence type="ECO:0000256" key="3">
    <source>
        <dbReference type="ARBA" id="ARBA00011837"/>
    </source>
</evidence>
<evidence type="ECO:0000259" key="12">
    <source>
        <dbReference type="Pfam" id="PF09606"/>
    </source>
</evidence>
<gene>
    <name evidence="10" type="primary">MED15</name>
    <name evidence="15" type="ORF">NQ318_009783</name>
</gene>
<keyword evidence="8 10" id="KW-0539">Nucleus</keyword>
<dbReference type="GO" id="GO:0003712">
    <property type="term" value="F:transcription coregulator activity"/>
    <property type="evidence" value="ECO:0007669"/>
    <property type="project" value="InterPro"/>
</dbReference>
<dbReference type="GO" id="GO:0006355">
    <property type="term" value="P:regulation of DNA-templated transcription"/>
    <property type="evidence" value="ECO:0007669"/>
    <property type="project" value="InterPro"/>
</dbReference>
<dbReference type="Gene3D" id="1.10.246.20">
    <property type="entry name" value="Coactivator CBP, KIX domain"/>
    <property type="match status" value="1"/>
</dbReference>
<evidence type="ECO:0000256" key="4">
    <source>
        <dbReference type="ARBA" id="ARBA00019613"/>
    </source>
</evidence>
<dbReference type="EMBL" id="JAPWTK010000160">
    <property type="protein sequence ID" value="KAJ8947480.1"/>
    <property type="molecule type" value="Genomic_DNA"/>
</dbReference>
<evidence type="ECO:0000313" key="15">
    <source>
        <dbReference type="EMBL" id="KAJ8947480.1"/>
    </source>
</evidence>
<feature type="compositionally biased region" description="Polar residues" evidence="11">
    <location>
        <begin position="256"/>
        <end position="277"/>
    </location>
</feature>
<name>A0AAV8YAX2_9CUCU</name>
<evidence type="ECO:0000256" key="1">
    <source>
        <dbReference type="ARBA" id="ARBA00004123"/>
    </source>
</evidence>
<evidence type="ECO:0000259" key="14">
    <source>
        <dbReference type="Pfam" id="PF21539"/>
    </source>
</evidence>
<dbReference type="Pfam" id="PF09606">
    <property type="entry name" value="Med15_N"/>
    <property type="match status" value="1"/>
</dbReference>
<comment type="subunit">
    <text evidence="3 10">Component of the Mediator complex.</text>
</comment>
<evidence type="ECO:0000256" key="2">
    <source>
        <dbReference type="ARBA" id="ARBA00009807"/>
    </source>
</evidence>
<feature type="compositionally biased region" description="Gly residues" evidence="11">
    <location>
        <begin position="69"/>
        <end position="82"/>
    </location>
</feature>
<organism evidence="15 16">
    <name type="scientific">Aromia moschata</name>
    <dbReference type="NCBI Taxonomy" id="1265417"/>
    <lineage>
        <taxon>Eukaryota</taxon>
        <taxon>Metazoa</taxon>
        <taxon>Ecdysozoa</taxon>
        <taxon>Arthropoda</taxon>
        <taxon>Hexapoda</taxon>
        <taxon>Insecta</taxon>
        <taxon>Pterygota</taxon>
        <taxon>Neoptera</taxon>
        <taxon>Endopterygota</taxon>
        <taxon>Coleoptera</taxon>
        <taxon>Polyphaga</taxon>
        <taxon>Cucujiformia</taxon>
        <taxon>Chrysomeloidea</taxon>
        <taxon>Cerambycidae</taxon>
        <taxon>Cerambycinae</taxon>
        <taxon>Callichromatini</taxon>
        <taxon>Aromia</taxon>
    </lineage>
</organism>
<dbReference type="InterPro" id="IPR048385">
    <property type="entry name" value="Med15_central"/>
</dbReference>
<feature type="region of interest" description="Disordered" evidence="11">
    <location>
        <begin position="256"/>
        <end position="339"/>
    </location>
</feature>
<evidence type="ECO:0000256" key="7">
    <source>
        <dbReference type="ARBA" id="ARBA00023163"/>
    </source>
</evidence>
<comment type="similarity">
    <text evidence="2 10">Belongs to the Mediator complex subunit 15 family.</text>
</comment>
<evidence type="ECO:0000256" key="10">
    <source>
        <dbReference type="RuleBase" id="RU364148"/>
    </source>
</evidence>
<keyword evidence="6 10" id="KW-0010">Activator</keyword>